<dbReference type="GO" id="GO:0005615">
    <property type="term" value="C:extracellular space"/>
    <property type="evidence" value="ECO:0007669"/>
    <property type="project" value="TreeGrafter"/>
</dbReference>
<dbReference type="AlphaFoldDB" id="A0A6P6JZ22"/>
<comment type="subcellular location">
    <subcellularLocation>
        <location evidence="1">Secreted</location>
    </subcellularLocation>
</comment>
<gene>
    <name evidence="7" type="primary">LOC113047965</name>
</gene>
<evidence type="ECO:0000313" key="7">
    <source>
        <dbReference type="RefSeq" id="XP_026065211.1"/>
    </source>
</evidence>
<dbReference type="Pfam" id="PF14704">
    <property type="entry name" value="DERM"/>
    <property type="match status" value="1"/>
</dbReference>
<evidence type="ECO:0000256" key="1">
    <source>
        <dbReference type="ARBA" id="ARBA00004613"/>
    </source>
</evidence>
<dbReference type="PANTHER" id="PTHR15040:SF3">
    <property type="entry name" value="SI:DKEY-14D8.6-RELATED"/>
    <property type="match status" value="1"/>
</dbReference>
<accession>A0A6P6JZ22</accession>
<keyword evidence="4" id="KW-1015">Disulfide bond</keyword>
<dbReference type="RefSeq" id="XP_026065211.1">
    <property type="nucleotide sequence ID" value="XM_026209426.1"/>
</dbReference>
<name>A0A6P6JZ22_CARAU</name>
<feature type="signal peptide" evidence="5">
    <location>
        <begin position="1"/>
        <end position="17"/>
    </location>
</feature>
<dbReference type="OrthoDB" id="5975249at2759"/>
<dbReference type="InterPro" id="IPR026645">
    <property type="entry name" value="Dermatopontin"/>
</dbReference>
<keyword evidence="5" id="KW-0732">Signal</keyword>
<sequence length="166" mass="19383">MRRIALFLLLTGILCNGQELHWENNQSLKFKCHAGQSISLIKIQLDINHKDLTWEFGCKDTFASGADCVSSPQVNESNQTFAYECPPHHVLSGMSSYYSTKLEDRRWQFFCCRSNSRCTDKCEWITNVNGFEFFNVPDQKYLVGAESYSEKEDRRWKYKYCSIVQC</sequence>
<organism evidence="6 7">
    <name type="scientific">Carassius auratus</name>
    <name type="common">Goldfish</name>
    <dbReference type="NCBI Taxonomy" id="7957"/>
    <lineage>
        <taxon>Eukaryota</taxon>
        <taxon>Metazoa</taxon>
        <taxon>Chordata</taxon>
        <taxon>Craniata</taxon>
        <taxon>Vertebrata</taxon>
        <taxon>Euteleostomi</taxon>
        <taxon>Actinopterygii</taxon>
        <taxon>Neopterygii</taxon>
        <taxon>Teleostei</taxon>
        <taxon>Ostariophysi</taxon>
        <taxon>Cypriniformes</taxon>
        <taxon>Cyprinidae</taxon>
        <taxon>Cyprininae</taxon>
        <taxon>Carassius</taxon>
    </lineage>
</organism>
<proteinExistence type="inferred from homology"/>
<comment type="similarity">
    <text evidence="2">Belongs to the dermatopontin family.</text>
</comment>
<dbReference type="GO" id="GO:0030199">
    <property type="term" value="P:collagen fibril organization"/>
    <property type="evidence" value="ECO:0007669"/>
    <property type="project" value="TreeGrafter"/>
</dbReference>
<evidence type="ECO:0000256" key="3">
    <source>
        <dbReference type="ARBA" id="ARBA00022525"/>
    </source>
</evidence>
<protein>
    <submittedName>
        <fullName evidence="7">Dermatopontin</fullName>
    </submittedName>
</protein>
<dbReference type="Proteomes" id="UP000515129">
    <property type="component" value="Chromosome 29"/>
</dbReference>
<dbReference type="PANTHER" id="PTHR15040">
    <property type="entry name" value="DERMATOPONTIN-RELATED"/>
    <property type="match status" value="1"/>
</dbReference>
<keyword evidence="6" id="KW-1185">Reference proteome</keyword>
<dbReference type="GO" id="GO:0031012">
    <property type="term" value="C:extracellular matrix"/>
    <property type="evidence" value="ECO:0007669"/>
    <property type="project" value="TreeGrafter"/>
</dbReference>
<evidence type="ECO:0000256" key="5">
    <source>
        <dbReference type="SAM" id="SignalP"/>
    </source>
</evidence>
<feature type="chain" id="PRO_5028129916" evidence="5">
    <location>
        <begin position="18"/>
        <end position="166"/>
    </location>
</feature>
<dbReference type="KEGG" id="caua:113047965"/>
<reference evidence="7" key="1">
    <citation type="submission" date="2025-08" db="UniProtKB">
        <authorList>
            <consortium name="RefSeq"/>
        </authorList>
    </citation>
    <scope>IDENTIFICATION</scope>
    <source>
        <strain evidence="7">Wakin</strain>
        <tissue evidence="7">Muscle</tissue>
    </source>
</reference>
<evidence type="ECO:0000256" key="2">
    <source>
        <dbReference type="ARBA" id="ARBA00008712"/>
    </source>
</evidence>
<evidence type="ECO:0000256" key="4">
    <source>
        <dbReference type="ARBA" id="ARBA00023157"/>
    </source>
</evidence>
<keyword evidence="3" id="KW-0964">Secreted</keyword>
<evidence type="ECO:0000313" key="6">
    <source>
        <dbReference type="Proteomes" id="UP000515129"/>
    </source>
</evidence>
<dbReference type="GeneID" id="113047965"/>